<comment type="subcellular location">
    <subcellularLocation>
        <location evidence="8">Cytoplasm</location>
    </subcellularLocation>
</comment>
<evidence type="ECO:0000256" key="4">
    <source>
        <dbReference type="ARBA" id="ARBA00022840"/>
    </source>
</evidence>
<dbReference type="EMBL" id="JAUSWG010000009">
    <property type="protein sequence ID" value="MDQ0557225.1"/>
    <property type="molecule type" value="Genomic_DNA"/>
</dbReference>
<comment type="miscellaneous">
    <text evidence="8">Few gyrases are as efficient as E.coli at forming negative supercoils. Not all organisms have 2 type II topoisomerases; in organisms with a single type II topoisomerase this enzyme also has to decatenate newly replicated chromosomes.</text>
</comment>
<dbReference type="GO" id="GO:0003918">
    <property type="term" value="F:DNA topoisomerase type II (double strand cut, ATP-hydrolyzing) activity"/>
    <property type="evidence" value="ECO:0007669"/>
    <property type="project" value="UniProtKB-EC"/>
</dbReference>
<dbReference type="CDD" id="cd00187">
    <property type="entry name" value="TOP4c"/>
    <property type="match status" value="1"/>
</dbReference>
<dbReference type="InterPro" id="IPR013758">
    <property type="entry name" value="Topo_IIA_A/C_ab"/>
</dbReference>
<evidence type="ECO:0000313" key="11">
    <source>
        <dbReference type="EMBL" id="MDQ0557225.1"/>
    </source>
</evidence>
<dbReference type="InterPro" id="IPR006691">
    <property type="entry name" value="GyrA/parC_rep"/>
</dbReference>
<dbReference type="Gene3D" id="2.120.10.90">
    <property type="entry name" value="DNA gyrase/topoisomerase IV, subunit A, C-terminal"/>
    <property type="match status" value="1"/>
</dbReference>
<keyword evidence="4 8" id="KW-0067">ATP-binding</keyword>
<evidence type="ECO:0000313" key="12">
    <source>
        <dbReference type="Proteomes" id="UP001232584"/>
    </source>
</evidence>
<sequence length="807" mass="90793">MEENNRILPIEIGHEMKKSYIDYAMSVIAGRALPDVRDGLKPVHRRILYSMSELNLTPDKPYRKSARIVGDVLGKYHPHGDTAVYFAMVRMAQEFSTRGLLVDGHGNFGSVDGDSPAAMRYTEAKMSKLALELLRDIDKETVDFIPNFDESLKEPSVLPCRFPNLLVNGSNGIAVGMATSIPPHNLGEVIDATIHLIDNEDCSIEDLIQFIQGPDFPTAAIIMGKENISEAYRTGRGKVKVRARAYIEELAKGKQQIVVTEIPYQVNKAKLVEKIAELVKDKKVEGISDLRDESNRDGMRVVIELKRDANANIVLNKLYKHSQMEDTFSIIMLALVNGEPKVLNLKQALYHYVQHQKDVVTRRIKFDLNKAEARAHILEGLRIALDNLDEVIKLIRGSKTAQEAKEGLINRFNLSELQSQAILDMKLQRLTGLERDKIEAEYEELLKKINKLIEILSNERLLMNVIKQELTIIKENYSDDRRTEIKHAEGEIDMRDLIENEEVAVTLTHFGYIKRMPIDTYKSQNRGGRGISALTTREEDFIKELITTHTHNRLLFFTNKGRVYRLNAYEIPEAKRQAKGTAIVNLLQLNSDEKIATMISIDDNSDSEYLLLSTKKGIVKKTKREEFKNINKSGLIAIGLREDDELIGVKVTDGSEDVLLVTQGGMSIRFNENDIRHMGRTAMGVKGISLNKDDKVVAMNLCSEGTELLVVSGNGFGKRTSIEEYRAQIRAGKGIKTYNIADKTGDIVGAQMVNEDDEMMIINSNGVLIRLRVNEISLFGRVTSGVKLMKTADEVNVVSIAKIEVEE</sequence>
<comment type="function">
    <text evidence="8">A type II topoisomerase that negatively supercoils closed circular double-stranded (ds) DNA in an ATP-dependent manner to modulate DNA topology and maintain chromosomes in an underwound state. Negative supercoiling favors strand separation, and DNA replication, transcription, recombination and repair, all of which involve strand separation. Also able to catalyze the interconversion of other topological isomers of dsDNA rings, including catenanes and knotted rings. Type II topoisomerases break and join 2 DNA strands simultaneously in an ATP-dependent manner.</text>
</comment>
<dbReference type="PANTHER" id="PTHR43493">
    <property type="entry name" value="DNA GYRASE/TOPOISOMERASE SUBUNIT A"/>
    <property type="match status" value="1"/>
</dbReference>
<keyword evidence="12" id="KW-1185">Reference proteome</keyword>
<dbReference type="SMART" id="SM00434">
    <property type="entry name" value="TOP4c"/>
    <property type="match status" value="1"/>
</dbReference>
<accession>A0ABU0N277</accession>
<dbReference type="InterPro" id="IPR050220">
    <property type="entry name" value="Type_II_DNA_Topoisomerases"/>
</dbReference>
<comment type="catalytic activity">
    <reaction evidence="1 8 9">
        <text>ATP-dependent breakage, passage and rejoining of double-stranded DNA.</text>
        <dbReference type="EC" id="5.6.2.2"/>
    </reaction>
</comment>
<evidence type="ECO:0000256" key="5">
    <source>
        <dbReference type="ARBA" id="ARBA00023029"/>
    </source>
</evidence>
<evidence type="ECO:0000256" key="1">
    <source>
        <dbReference type="ARBA" id="ARBA00000185"/>
    </source>
</evidence>
<dbReference type="EC" id="5.6.2.2" evidence="8"/>
<evidence type="ECO:0000256" key="3">
    <source>
        <dbReference type="ARBA" id="ARBA00022741"/>
    </source>
</evidence>
<organism evidence="11 12">
    <name type="scientific">Paraclostridium ghonii</name>
    <dbReference type="NCBI Taxonomy" id="29358"/>
    <lineage>
        <taxon>Bacteria</taxon>
        <taxon>Bacillati</taxon>
        <taxon>Bacillota</taxon>
        <taxon>Clostridia</taxon>
        <taxon>Peptostreptococcales</taxon>
        <taxon>Peptostreptococcaceae</taxon>
        <taxon>Paraclostridium</taxon>
    </lineage>
</organism>
<dbReference type="Gene3D" id="1.10.268.10">
    <property type="entry name" value="Topoisomerase, domain 3"/>
    <property type="match status" value="1"/>
</dbReference>
<keyword evidence="5 8" id="KW-0799">Topoisomerase</keyword>
<dbReference type="SUPFAM" id="SSF101904">
    <property type="entry name" value="GyrA/ParC C-terminal domain-like"/>
    <property type="match status" value="1"/>
</dbReference>
<feature type="active site" description="O-(5'-phospho-DNA)-tyrosine intermediate" evidence="8 9">
    <location>
        <position position="121"/>
    </location>
</feature>
<dbReference type="Proteomes" id="UP001232584">
    <property type="component" value="Unassembled WGS sequence"/>
</dbReference>
<comment type="subunit">
    <text evidence="8">Heterotetramer, composed of two GyrA and two GyrB chains. In the heterotetramer, GyrA contains the active site tyrosine that forms a transient covalent intermediate with DNA, while GyrB binds cofactors and catalyzes ATP hydrolysis.</text>
</comment>
<name>A0ABU0N277_9FIRM</name>
<dbReference type="InterPro" id="IPR013760">
    <property type="entry name" value="Topo_IIA-like_dom_sf"/>
</dbReference>
<evidence type="ECO:0000256" key="2">
    <source>
        <dbReference type="ARBA" id="ARBA00008263"/>
    </source>
</evidence>
<dbReference type="Pfam" id="PF03989">
    <property type="entry name" value="DNA_gyraseA_C"/>
    <property type="match status" value="6"/>
</dbReference>
<evidence type="ECO:0000256" key="9">
    <source>
        <dbReference type="PROSITE-ProRule" id="PRU01384"/>
    </source>
</evidence>
<dbReference type="Gene3D" id="3.30.1360.40">
    <property type="match status" value="1"/>
</dbReference>
<proteinExistence type="inferred from homology"/>
<evidence type="ECO:0000256" key="8">
    <source>
        <dbReference type="HAMAP-Rule" id="MF_01897"/>
    </source>
</evidence>
<dbReference type="InterPro" id="IPR035516">
    <property type="entry name" value="Gyrase/topoIV_suA_C"/>
</dbReference>
<dbReference type="Gene3D" id="3.90.199.10">
    <property type="entry name" value="Topoisomerase II, domain 5"/>
    <property type="match status" value="1"/>
</dbReference>
<evidence type="ECO:0000259" key="10">
    <source>
        <dbReference type="PROSITE" id="PS52040"/>
    </source>
</evidence>
<protein>
    <recommendedName>
        <fullName evidence="8">DNA gyrase subunit A</fullName>
        <ecNumber evidence="8">5.6.2.2</ecNumber>
    </recommendedName>
</protein>
<keyword evidence="6 8" id="KW-0238">DNA-binding</keyword>
<keyword evidence="3 8" id="KW-0547">Nucleotide-binding</keyword>
<dbReference type="SUPFAM" id="SSF56719">
    <property type="entry name" value="Type II DNA topoisomerase"/>
    <property type="match status" value="1"/>
</dbReference>
<evidence type="ECO:0000256" key="6">
    <source>
        <dbReference type="ARBA" id="ARBA00023125"/>
    </source>
</evidence>
<feature type="domain" description="Topo IIA-type catalytic" evidence="10">
    <location>
        <begin position="33"/>
        <end position="497"/>
    </location>
</feature>
<gene>
    <name evidence="8" type="primary">gyrA</name>
    <name evidence="11" type="ORF">QOZ92_002343</name>
</gene>
<dbReference type="InterPro" id="IPR013757">
    <property type="entry name" value="Topo_IIA_A_a_sf"/>
</dbReference>
<evidence type="ECO:0000256" key="7">
    <source>
        <dbReference type="ARBA" id="ARBA00023235"/>
    </source>
</evidence>
<dbReference type="PROSITE" id="PS52040">
    <property type="entry name" value="TOPO_IIA"/>
    <property type="match status" value="1"/>
</dbReference>
<dbReference type="PANTHER" id="PTHR43493:SF5">
    <property type="entry name" value="DNA GYRASE SUBUNIT A, CHLOROPLASTIC_MITOCHONDRIAL"/>
    <property type="match status" value="1"/>
</dbReference>
<dbReference type="InterPro" id="IPR002205">
    <property type="entry name" value="Topo_IIA_dom_A"/>
</dbReference>
<dbReference type="InterPro" id="IPR005743">
    <property type="entry name" value="GyrA"/>
</dbReference>
<reference evidence="11 12" key="1">
    <citation type="submission" date="2023-07" db="EMBL/GenBank/DDBJ databases">
        <title>Genomic Encyclopedia of Type Strains, Phase IV (KMG-IV): sequencing the most valuable type-strain genomes for metagenomic binning, comparative biology and taxonomic classification.</title>
        <authorList>
            <person name="Goeker M."/>
        </authorList>
    </citation>
    <scope>NUCLEOTIDE SEQUENCE [LARGE SCALE GENOMIC DNA]</scope>
    <source>
        <strain evidence="11 12">DSM 15049</strain>
    </source>
</reference>
<dbReference type="NCBIfam" id="NF004044">
    <property type="entry name" value="PRK05561.1"/>
    <property type="match status" value="1"/>
</dbReference>
<comment type="similarity">
    <text evidence="2 8">Belongs to the type II topoisomerase GyrA/ParC subunit family.</text>
</comment>
<keyword evidence="7 8" id="KW-0413">Isomerase</keyword>
<keyword evidence="8" id="KW-0963">Cytoplasm</keyword>
<comment type="caution">
    <text evidence="11">The sequence shown here is derived from an EMBL/GenBank/DDBJ whole genome shotgun (WGS) entry which is preliminary data.</text>
</comment>
<dbReference type="NCBIfam" id="TIGR01063">
    <property type="entry name" value="gyrA"/>
    <property type="match status" value="1"/>
</dbReference>
<dbReference type="RefSeq" id="WP_307508001.1">
    <property type="nucleotide sequence ID" value="NZ_BAAACE010000012.1"/>
</dbReference>
<dbReference type="HAMAP" id="MF_01897">
    <property type="entry name" value="GyrA"/>
    <property type="match status" value="1"/>
</dbReference>
<feature type="short sequence motif" description="GyrA-box" evidence="8">
    <location>
        <begin position="524"/>
        <end position="530"/>
    </location>
</feature>
<dbReference type="NCBIfam" id="NF004043">
    <property type="entry name" value="PRK05560.1"/>
    <property type="match status" value="1"/>
</dbReference>
<dbReference type="Pfam" id="PF00521">
    <property type="entry name" value="DNA_topoisoIV"/>
    <property type="match status" value="1"/>
</dbReference>